<reference evidence="2 3" key="1">
    <citation type="submission" date="2024-06" db="EMBL/GenBank/DDBJ databases">
        <authorList>
            <person name="Pan Q."/>
            <person name="Wen M."/>
            <person name="Jouanno E."/>
            <person name="Zahm M."/>
            <person name="Klopp C."/>
            <person name="Cabau C."/>
            <person name="Louis A."/>
            <person name="Berthelot C."/>
            <person name="Parey E."/>
            <person name="Roest Crollius H."/>
            <person name="Montfort J."/>
            <person name="Robinson-Rechavi M."/>
            <person name="Bouchez O."/>
            <person name="Lampietro C."/>
            <person name="Lopez Roques C."/>
            <person name="Donnadieu C."/>
            <person name="Postlethwait J."/>
            <person name="Bobe J."/>
            <person name="Verreycken H."/>
            <person name="Guiguen Y."/>
        </authorList>
    </citation>
    <scope>NUCLEOTIDE SEQUENCE [LARGE SCALE GENOMIC DNA]</scope>
    <source>
        <strain evidence="2">Up_M1</strain>
        <tissue evidence="2">Testis</tissue>
    </source>
</reference>
<dbReference type="InterPro" id="IPR029063">
    <property type="entry name" value="SAM-dependent_MTases_sf"/>
</dbReference>
<protein>
    <recommendedName>
        <fullName evidence="1">Methyltransferase type 11 domain-containing protein</fullName>
    </recommendedName>
</protein>
<name>A0ABD0X3I8_UMBPY</name>
<dbReference type="PANTHER" id="PTHR43591:SF101">
    <property type="entry name" value="METHYLTRANSFERASE-LIKE PROTEIN 27"/>
    <property type="match status" value="1"/>
</dbReference>
<keyword evidence="3" id="KW-1185">Reference proteome</keyword>
<evidence type="ECO:0000259" key="1">
    <source>
        <dbReference type="Pfam" id="PF08241"/>
    </source>
</evidence>
<accession>A0ABD0X3I8</accession>
<comment type="caution">
    <text evidence="2">The sequence shown here is derived from an EMBL/GenBank/DDBJ whole genome shotgun (WGS) entry which is preliminary data.</text>
</comment>
<dbReference type="InterPro" id="IPR013216">
    <property type="entry name" value="Methyltransf_11"/>
</dbReference>
<evidence type="ECO:0000313" key="2">
    <source>
        <dbReference type="EMBL" id="KAL0993826.1"/>
    </source>
</evidence>
<dbReference type="AlphaFoldDB" id="A0ABD0X3I8"/>
<proteinExistence type="predicted"/>
<evidence type="ECO:0000313" key="3">
    <source>
        <dbReference type="Proteomes" id="UP001557470"/>
    </source>
</evidence>
<dbReference type="SUPFAM" id="SSF53335">
    <property type="entry name" value="S-adenosyl-L-methionine-dependent methyltransferases"/>
    <property type="match status" value="1"/>
</dbReference>
<feature type="domain" description="Methyltransferase type 11" evidence="1">
    <location>
        <begin position="69"/>
        <end position="162"/>
    </location>
</feature>
<dbReference type="Pfam" id="PF08241">
    <property type="entry name" value="Methyltransf_11"/>
    <property type="match status" value="1"/>
</dbReference>
<dbReference type="PANTHER" id="PTHR43591">
    <property type="entry name" value="METHYLTRANSFERASE"/>
    <property type="match status" value="1"/>
</dbReference>
<dbReference type="Gene3D" id="3.40.50.150">
    <property type="entry name" value="Vaccinia Virus protein VP39"/>
    <property type="match status" value="1"/>
</dbReference>
<gene>
    <name evidence="2" type="ORF">UPYG_G00114440</name>
</gene>
<dbReference type="EMBL" id="JAGEUA010000003">
    <property type="protein sequence ID" value="KAL0993826.1"/>
    <property type="molecule type" value="Genomic_DNA"/>
</dbReference>
<dbReference type="CDD" id="cd02440">
    <property type="entry name" value="AdoMet_MTases"/>
    <property type="match status" value="1"/>
</dbReference>
<dbReference type="Proteomes" id="UP001557470">
    <property type="component" value="Unassembled WGS sequence"/>
</dbReference>
<organism evidence="2 3">
    <name type="scientific">Umbra pygmaea</name>
    <name type="common">Eastern mudminnow</name>
    <dbReference type="NCBI Taxonomy" id="75934"/>
    <lineage>
        <taxon>Eukaryota</taxon>
        <taxon>Metazoa</taxon>
        <taxon>Chordata</taxon>
        <taxon>Craniata</taxon>
        <taxon>Vertebrata</taxon>
        <taxon>Euteleostomi</taxon>
        <taxon>Actinopterygii</taxon>
        <taxon>Neopterygii</taxon>
        <taxon>Teleostei</taxon>
        <taxon>Protacanthopterygii</taxon>
        <taxon>Esociformes</taxon>
        <taxon>Umbridae</taxon>
        <taxon>Umbra</taxon>
    </lineage>
</organism>
<sequence length="226" mass="25084">MSERTFDDVKDAILSAHKSTEAKDKVDFYNTWAEKYDQDVALLDYHAPSLAANCLSSCFHGDPDTALVLDVACGTGLFATELKRMGFMHFVGVDGSIGMLELASKTGLYQDLRQCMLGDGELPVQAEQFDVVAIIGALSIGHVPVRVIRELCQVTKPGGYICMTTRANQDNLDYKAELEHELKLMEEAGLCARIVFKEVEEWEKAVSDQEQAYIPGVVYVYRKSSQ</sequence>